<dbReference type="GO" id="GO:0030170">
    <property type="term" value="F:pyridoxal phosphate binding"/>
    <property type="evidence" value="ECO:0007669"/>
    <property type="project" value="InterPro"/>
</dbReference>
<reference evidence="7" key="1">
    <citation type="submission" date="2022-10" db="EMBL/GenBank/DDBJ databases">
        <title>The WGS of Solirubrobacter phytolaccae KCTC 29190.</title>
        <authorList>
            <person name="Jiang Z."/>
        </authorList>
    </citation>
    <scope>NUCLEOTIDE SEQUENCE</scope>
    <source>
        <strain evidence="7">KCTC 29190</strain>
    </source>
</reference>
<evidence type="ECO:0000256" key="2">
    <source>
        <dbReference type="ARBA" id="ARBA00013187"/>
    </source>
</evidence>
<dbReference type="InterPro" id="IPR004839">
    <property type="entry name" value="Aminotransferase_I/II_large"/>
</dbReference>
<dbReference type="EMBL" id="JAPDDP010000067">
    <property type="protein sequence ID" value="MDA0184071.1"/>
    <property type="molecule type" value="Genomic_DNA"/>
</dbReference>
<evidence type="ECO:0000313" key="8">
    <source>
        <dbReference type="Proteomes" id="UP001147653"/>
    </source>
</evidence>
<dbReference type="EC" id="2.3.1.47" evidence="2"/>
<dbReference type="Proteomes" id="UP001147653">
    <property type="component" value="Unassembled WGS sequence"/>
</dbReference>
<evidence type="ECO:0000256" key="4">
    <source>
        <dbReference type="ARBA" id="ARBA00047715"/>
    </source>
</evidence>
<dbReference type="InterPro" id="IPR015424">
    <property type="entry name" value="PyrdxlP-dep_Trfase"/>
</dbReference>
<evidence type="ECO:0000256" key="3">
    <source>
        <dbReference type="ARBA" id="ARBA00022679"/>
    </source>
</evidence>
<dbReference type="InterPro" id="IPR050087">
    <property type="entry name" value="AON_synthase_class-II"/>
</dbReference>
<comment type="catalytic activity">
    <reaction evidence="4">
        <text>6-carboxyhexanoyl-[ACP] + L-alanine + H(+) = (8S)-8-amino-7-oxononanoate + holo-[ACP] + CO2</text>
        <dbReference type="Rhea" id="RHEA:42288"/>
        <dbReference type="Rhea" id="RHEA-COMP:9685"/>
        <dbReference type="Rhea" id="RHEA-COMP:9955"/>
        <dbReference type="ChEBI" id="CHEBI:15378"/>
        <dbReference type="ChEBI" id="CHEBI:16526"/>
        <dbReference type="ChEBI" id="CHEBI:57972"/>
        <dbReference type="ChEBI" id="CHEBI:64479"/>
        <dbReference type="ChEBI" id="CHEBI:78846"/>
        <dbReference type="ChEBI" id="CHEBI:149468"/>
        <dbReference type="EC" id="2.3.1.47"/>
    </reaction>
</comment>
<keyword evidence="3" id="KW-0808">Transferase</keyword>
<dbReference type="Pfam" id="PF00155">
    <property type="entry name" value="Aminotran_1_2"/>
    <property type="match status" value="1"/>
</dbReference>
<dbReference type="GO" id="GO:0008710">
    <property type="term" value="F:8-amino-7-oxononanoate synthase activity"/>
    <property type="evidence" value="ECO:0007669"/>
    <property type="project" value="UniProtKB-EC"/>
</dbReference>
<keyword evidence="7" id="KW-0032">Aminotransferase</keyword>
<dbReference type="Gene3D" id="3.40.640.10">
    <property type="entry name" value="Type I PLP-dependent aspartate aminotransferase-like (Major domain)"/>
    <property type="match status" value="1"/>
</dbReference>
<dbReference type="PANTHER" id="PTHR13693">
    <property type="entry name" value="CLASS II AMINOTRANSFERASE/8-AMINO-7-OXONONANOATE SYNTHASE"/>
    <property type="match status" value="1"/>
</dbReference>
<comment type="cofactor">
    <cofactor evidence="1">
        <name>pyridoxal 5'-phosphate</name>
        <dbReference type="ChEBI" id="CHEBI:597326"/>
    </cofactor>
</comment>
<dbReference type="InterPro" id="IPR015421">
    <property type="entry name" value="PyrdxlP-dep_Trfase_major"/>
</dbReference>
<dbReference type="SUPFAM" id="SSF53383">
    <property type="entry name" value="PLP-dependent transferases"/>
    <property type="match status" value="1"/>
</dbReference>
<name>A0A9X3SBY8_9ACTN</name>
<evidence type="ECO:0000256" key="5">
    <source>
        <dbReference type="SAM" id="MobiDB-lite"/>
    </source>
</evidence>
<evidence type="ECO:0000259" key="6">
    <source>
        <dbReference type="Pfam" id="PF00155"/>
    </source>
</evidence>
<feature type="domain" description="Aminotransferase class I/classII large" evidence="6">
    <location>
        <begin position="65"/>
        <end position="404"/>
    </location>
</feature>
<evidence type="ECO:0000256" key="1">
    <source>
        <dbReference type="ARBA" id="ARBA00001933"/>
    </source>
</evidence>
<dbReference type="GO" id="GO:0008483">
    <property type="term" value="F:transaminase activity"/>
    <property type="evidence" value="ECO:0007669"/>
    <property type="project" value="UniProtKB-KW"/>
</dbReference>
<dbReference type="Gene3D" id="3.90.1150.10">
    <property type="entry name" value="Aspartate Aminotransferase, domain 1"/>
    <property type="match status" value="1"/>
</dbReference>
<gene>
    <name evidence="7" type="ORF">OJ997_27430</name>
</gene>
<protein>
    <recommendedName>
        <fullName evidence="2">8-amino-7-oxononanoate synthase</fullName>
        <ecNumber evidence="2">2.3.1.47</ecNumber>
    </recommendedName>
</protein>
<organism evidence="7 8">
    <name type="scientific">Solirubrobacter phytolaccae</name>
    <dbReference type="NCBI Taxonomy" id="1404360"/>
    <lineage>
        <taxon>Bacteria</taxon>
        <taxon>Bacillati</taxon>
        <taxon>Actinomycetota</taxon>
        <taxon>Thermoleophilia</taxon>
        <taxon>Solirubrobacterales</taxon>
        <taxon>Solirubrobacteraceae</taxon>
        <taxon>Solirubrobacter</taxon>
    </lineage>
</organism>
<sequence>MTTPPPSADWLARWRETNSDIARLSFTHRMADAVIDEQRGRDIRIGDQWLADFASCNYLGFDLDQEILDAIPEYLAKWGSHPSWSRIIASPVLYEQIEEQLAELCGTEDALTLPTITHIHFSVLPVLAAGGTVFLDSRSHKTLFDGATAAKATGADVKTIGHNNLDRLQARLEAGDWKRPGVIALDGVNSMTGNLPDLVEYARLAREHDAILYVDDAHGFGVIGERDPDELSPYGTRGNAIVRHLGESYDNVVLIGALSKAYSSLMAFLAVPTELKTLLKSTAPPYVYSGPSPVASLATVLEGLRVNRERGDEIRKVLHDRTKRILDTIDELSLDAVNDSGLPIIQVPLADPDRVSEVGDMLFERGLYVTMCPYPIVPRREAGFRIQVTAANGEEHIDRLVSALHELQDLFRRRDDPQALAHPKRFARTTPRRPTDRARSRVIPPR</sequence>
<keyword evidence="8" id="KW-1185">Reference proteome</keyword>
<dbReference type="AlphaFoldDB" id="A0A9X3SBY8"/>
<feature type="region of interest" description="Disordered" evidence="5">
    <location>
        <begin position="426"/>
        <end position="446"/>
    </location>
</feature>
<comment type="caution">
    <text evidence="7">The sequence shown here is derived from an EMBL/GenBank/DDBJ whole genome shotgun (WGS) entry which is preliminary data.</text>
</comment>
<evidence type="ECO:0000313" key="7">
    <source>
        <dbReference type="EMBL" id="MDA0184071.1"/>
    </source>
</evidence>
<dbReference type="RefSeq" id="WP_270028489.1">
    <property type="nucleotide sequence ID" value="NZ_JAPDDP010000067.1"/>
</dbReference>
<dbReference type="InterPro" id="IPR015422">
    <property type="entry name" value="PyrdxlP-dep_Trfase_small"/>
</dbReference>
<accession>A0A9X3SBY8</accession>
<proteinExistence type="predicted"/>